<organism evidence="10 11">
    <name type="scientific">Ktedonobacter robiniae</name>
    <dbReference type="NCBI Taxonomy" id="2778365"/>
    <lineage>
        <taxon>Bacteria</taxon>
        <taxon>Bacillati</taxon>
        <taxon>Chloroflexota</taxon>
        <taxon>Ktedonobacteria</taxon>
        <taxon>Ktedonobacterales</taxon>
        <taxon>Ktedonobacteraceae</taxon>
        <taxon>Ktedonobacter</taxon>
    </lineage>
</organism>
<dbReference type="Pfam" id="PF08447">
    <property type="entry name" value="PAS_3"/>
    <property type="match status" value="2"/>
</dbReference>
<feature type="domain" description="Histidine kinase" evidence="7">
    <location>
        <begin position="268"/>
        <end position="484"/>
    </location>
</feature>
<dbReference type="Pfam" id="PF02518">
    <property type="entry name" value="HATPase_c"/>
    <property type="match status" value="1"/>
</dbReference>
<dbReference type="InterPro" id="IPR003661">
    <property type="entry name" value="HisK_dim/P_dom"/>
</dbReference>
<keyword evidence="11" id="KW-1185">Reference proteome</keyword>
<dbReference type="InterPro" id="IPR036097">
    <property type="entry name" value="HisK_dim/P_sf"/>
</dbReference>
<dbReference type="InterPro" id="IPR004358">
    <property type="entry name" value="Sig_transdc_His_kin-like_C"/>
</dbReference>
<comment type="caution">
    <text evidence="10">The sequence shown here is derived from an EMBL/GenBank/DDBJ whole genome shotgun (WGS) entry which is preliminary data.</text>
</comment>
<gene>
    <name evidence="10" type="ORF">KSB_66230</name>
</gene>
<dbReference type="SUPFAM" id="SSF47384">
    <property type="entry name" value="Homodimeric domain of signal transducing histidine kinase"/>
    <property type="match status" value="1"/>
</dbReference>
<dbReference type="InterPro" id="IPR001610">
    <property type="entry name" value="PAC"/>
</dbReference>
<evidence type="ECO:0000259" key="7">
    <source>
        <dbReference type="PROSITE" id="PS50109"/>
    </source>
</evidence>
<protein>
    <recommendedName>
        <fullName evidence="2">histidine kinase</fullName>
        <ecNumber evidence="2">2.7.13.3</ecNumber>
    </recommendedName>
</protein>
<keyword evidence="5" id="KW-0418">Kinase</keyword>
<dbReference type="PROSITE" id="PS50109">
    <property type="entry name" value="HIS_KIN"/>
    <property type="match status" value="1"/>
</dbReference>
<feature type="domain" description="PAS" evidence="8">
    <location>
        <begin position="134"/>
        <end position="213"/>
    </location>
</feature>
<feature type="domain" description="PAC" evidence="9">
    <location>
        <begin position="87"/>
        <end position="140"/>
    </location>
</feature>
<dbReference type="InterPro" id="IPR013655">
    <property type="entry name" value="PAS_fold_3"/>
</dbReference>
<evidence type="ECO:0000256" key="4">
    <source>
        <dbReference type="ARBA" id="ARBA00022679"/>
    </source>
</evidence>
<dbReference type="Gene3D" id="1.10.287.130">
    <property type="match status" value="1"/>
</dbReference>
<accession>A0ABQ3UZQ2</accession>
<proteinExistence type="predicted"/>
<dbReference type="InterPro" id="IPR050736">
    <property type="entry name" value="Sensor_HK_Regulatory"/>
</dbReference>
<dbReference type="PRINTS" id="PR00344">
    <property type="entry name" value="BCTRLSENSOR"/>
</dbReference>
<evidence type="ECO:0000259" key="8">
    <source>
        <dbReference type="PROSITE" id="PS50112"/>
    </source>
</evidence>
<dbReference type="NCBIfam" id="TIGR00229">
    <property type="entry name" value="sensory_box"/>
    <property type="match status" value="2"/>
</dbReference>
<sequence>MFDDTSPASASLVPPLDLSTLLGAIPELVWTAQPDGRVDYVNVRYCRLLQASFEQIQDSGWRQFVHPEDLERTLARRQHSFETGEPYETEYRLRDGQTGTYCWFLARALPVRDTAGQITHWFGISTDIEKQKRREEALRQSQERTHALMASNIIGIIVAEGEEILDANDTFLRMTGYSREDLLQRKMNWVDMTSPEDLDRTRQAHLELARYQSMKPYEKEYVCKDGSYLPVLVGGAILPHDPAQSIYFVLDNSARKELEQRKENFLSMASHELKTPLTTVKMCIQLAKTRLVKQGHHEVAAVLSMTEGSVKLLERLVKELLDGSKIQAGKLEYVQEPVDLEALLSEVAEYVQQVSATHTIVARGTAPCTLIGDKGRLEQVFANLICNAITYSPSATTIEIDRRVSSETVTVSVRDHGVGIPQELHEKIFERFYRISDLSQRAVPGLGMGLYIVAEIVRHHGGMIQVESEVGKGSTFHVTLPLKRLTSGVTFSSEVERERKR</sequence>
<dbReference type="CDD" id="cd00082">
    <property type="entry name" value="HisKA"/>
    <property type="match status" value="1"/>
</dbReference>
<dbReference type="InterPro" id="IPR036890">
    <property type="entry name" value="HATPase_C_sf"/>
</dbReference>
<dbReference type="PANTHER" id="PTHR43711:SF1">
    <property type="entry name" value="HISTIDINE KINASE 1"/>
    <property type="match status" value="1"/>
</dbReference>
<comment type="catalytic activity">
    <reaction evidence="1">
        <text>ATP + protein L-histidine = ADP + protein N-phospho-L-histidine.</text>
        <dbReference type="EC" id="2.7.13.3"/>
    </reaction>
</comment>
<dbReference type="InterPro" id="IPR035965">
    <property type="entry name" value="PAS-like_dom_sf"/>
</dbReference>
<evidence type="ECO:0000256" key="3">
    <source>
        <dbReference type="ARBA" id="ARBA00022553"/>
    </source>
</evidence>
<dbReference type="Proteomes" id="UP000654345">
    <property type="component" value="Unassembled WGS sequence"/>
</dbReference>
<evidence type="ECO:0000256" key="1">
    <source>
        <dbReference type="ARBA" id="ARBA00000085"/>
    </source>
</evidence>
<keyword evidence="3" id="KW-0597">Phosphoprotein</keyword>
<dbReference type="CDD" id="cd00130">
    <property type="entry name" value="PAS"/>
    <property type="match status" value="2"/>
</dbReference>
<evidence type="ECO:0000256" key="2">
    <source>
        <dbReference type="ARBA" id="ARBA00012438"/>
    </source>
</evidence>
<dbReference type="EC" id="2.7.13.3" evidence="2"/>
<dbReference type="InterPro" id="IPR000700">
    <property type="entry name" value="PAS-assoc_C"/>
</dbReference>
<evidence type="ECO:0000313" key="10">
    <source>
        <dbReference type="EMBL" id="GHO58148.1"/>
    </source>
</evidence>
<dbReference type="SMART" id="SM00388">
    <property type="entry name" value="HisKA"/>
    <property type="match status" value="1"/>
</dbReference>
<dbReference type="EMBL" id="BNJG01000002">
    <property type="protein sequence ID" value="GHO58148.1"/>
    <property type="molecule type" value="Genomic_DNA"/>
</dbReference>
<dbReference type="InterPro" id="IPR005467">
    <property type="entry name" value="His_kinase_dom"/>
</dbReference>
<reference evidence="10 11" key="1">
    <citation type="journal article" date="2021" name="Int. J. Syst. Evol. Microbiol.">
        <title>Reticulibacter mediterranei gen. nov., sp. nov., within the new family Reticulibacteraceae fam. nov., and Ktedonospora formicarum gen. nov., sp. nov., Ktedonobacter robiniae sp. nov., Dictyobacter formicarum sp. nov. and Dictyobacter arantiisoli sp. nov., belonging to the class Ktedonobacteria.</title>
        <authorList>
            <person name="Yabe S."/>
            <person name="Zheng Y."/>
            <person name="Wang C.M."/>
            <person name="Sakai Y."/>
            <person name="Abe K."/>
            <person name="Yokota A."/>
            <person name="Donadio S."/>
            <person name="Cavaletti L."/>
            <person name="Monciardini P."/>
        </authorList>
    </citation>
    <scope>NUCLEOTIDE SEQUENCE [LARGE SCALE GENOMIC DNA]</scope>
    <source>
        <strain evidence="10 11">SOSP1-30</strain>
    </source>
</reference>
<dbReference type="Gene3D" id="3.30.450.20">
    <property type="entry name" value="PAS domain"/>
    <property type="match status" value="2"/>
</dbReference>
<evidence type="ECO:0000256" key="6">
    <source>
        <dbReference type="ARBA" id="ARBA00023012"/>
    </source>
</evidence>
<dbReference type="SMART" id="SM00387">
    <property type="entry name" value="HATPase_c"/>
    <property type="match status" value="1"/>
</dbReference>
<keyword evidence="6" id="KW-0902">Two-component regulatory system</keyword>
<dbReference type="InterPro" id="IPR003594">
    <property type="entry name" value="HATPase_dom"/>
</dbReference>
<keyword evidence="4" id="KW-0808">Transferase</keyword>
<feature type="domain" description="PAS" evidence="8">
    <location>
        <begin position="18"/>
        <end position="84"/>
    </location>
</feature>
<evidence type="ECO:0000259" key="9">
    <source>
        <dbReference type="PROSITE" id="PS50113"/>
    </source>
</evidence>
<dbReference type="SMART" id="SM00091">
    <property type="entry name" value="PAS"/>
    <property type="match status" value="2"/>
</dbReference>
<dbReference type="Pfam" id="PF00512">
    <property type="entry name" value="HisKA"/>
    <property type="match status" value="1"/>
</dbReference>
<evidence type="ECO:0000313" key="11">
    <source>
        <dbReference type="Proteomes" id="UP000654345"/>
    </source>
</evidence>
<dbReference type="PANTHER" id="PTHR43711">
    <property type="entry name" value="TWO-COMPONENT HISTIDINE KINASE"/>
    <property type="match status" value="1"/>
</dbReference>
<evidence type="ECO:0000256" key="5">
    <source>
        <dbReference type="ARBA" id="ARBA00022777"/>
    </source>
</evidence>
<dbReference type="SMART" id="SM00086">
    <property type="entry name" value="PAC"/>
    <property type="match status" value="2"/>
</dbReference>
<dbReference type="InterPro" id="IPR000014">
    <property type="entry name" value="PAS"/>
</dbReference>
<dbReference type="CDD" id="cd00075">
    <property type="entry name" value="HATPase"/>
    <property type="match status" value="1"/>
</dbReference>
<dbReference type="PROSITE" id="PS50113">
    <property type="entry name" value="PAC"/>
    <property type="match status" value="1"/>
</dbReference>
<dbReference type="PROSITE" id="PS50112">
    <property type="entry name" value="PAS"/>
    <property type="match status" value="2"/>
</dbReference>
<dbReference type="Gene3D" id="3.30.565.10">
    <property type="entry name" value="Histidine kinase-like ATPase, C-terminal domain"/>
    <property type="match status" value="1"/>
</dbReference>
<name>A0ABQ3UZQ2_9CHLR</name>
<dbReference type="SUPFAM" id="SSF55785">
    <property type="entry name" value="PYP-like sensor domain (PAS domain)"/>
    <property type="match status" value="2"/>
</dbReference>
<dbReference type="SUPFAM" id="SSF55874">
    <property type="entry name" value="ATPase domain of HSP90 chaperone/DNA topoisomerase II/histidine kinase"/>
    <property type="match status" value="1"/>
</dbReference>